<keyword evidence="5" id="KW-0547">Nucleotide-binding</keyword>
<gene>
    <name evidence="9" type="ORF">GCM10011395_34020</name>
</gene>
<comment type="caution">
    <text evidence="9">The sequence shown here is derived from an EMBL/GenBank/DDBJ whole genome shotgun (WGS) entry which is preliminary data.</text>
</comment>
<evidence type="ECO:0000256" key="7">
    <source>
        <dbReference type="ARBA" id="ARBA00022842"/>
    </source>
</evidence>
<keyword evidence="10" id="KW-1185">Reference proteome</keyword>
<accession>A0ABQ1H7K0</accession>
<dbReference type="PANTHER" id="PTHR33571:SF14">
    <property type="entry name" value="PROTEIN ADENYLYLTRANSFERASE MJ0435-RELATED"/>
    <property type="match status" value="1"/>
</dbReference>
<evidence type="ECO:0000256" key="2">
    <source>
        <dbReference type="ARBA" id="ARBA00022679"/>
    </source>
</evidence>
<organism evidence="9 10">
    <name type="scientific">Sphingomonas psychrolutea</name>
    <dbReference type="NCBI Taxonomy" id="1259676"/>
    <lineage>
        <taxon>Bacteria</taxon>
        <taxon>Pseudomonadati</taxon>
        <taxon>Pseudomonadota</taxon>
        <taxon>Alphaproteobacteria</taxon>
        <taxon>Sphingomonadales</taxon>
        <taxon>Sphingomonadaceae</taxon>
        <taxon>Sphingomonas</taxon>
    </lineage>
</organism>
<evidence type="ECO:0000313" key="10">
    <source>
        <dbReference type="Proteomes" id="UP000618591"/>
    </source>
</evidence>
<dbReference type="RefSeq" id="WP_188449639.1">
    <property type="nucleotide sequence ID" value="NZ_BMDW01000030.1"/>
</dbReference>
<evidence type="ECO:0000313" key="9">
    <source>
        <dbReference type="EMBL" id="GGA60858.1"/>
    </source>
</evidence>
<dbReference type="PANTHER" id="PTHR33571">
    <property type="entry name" value="SSL8005 PROTEIN"/>
    <property type="match status" value="1"/>
</dbReference>
<dbReference type="Pfam" id="PF18765">
    <property type="entry name" value="Polbeta"/>
    <property type="match status" value="1"/>
</dbReference>
<feature type="domain" description="Polymerase beta nucleotidyltransferase" evidence="8">
    <location>
        <begin position="23"/>
        <end position="98"/>
    </location>
</feature>
<proteinExistence type="predicted"/>
<dbReference type="Proteomes" id="UP000618591">
    <property type="component" value="Unassembled WGS sequence"/>
</dbReference>
<keyword evidence="4" id="KW-0479">Metal-binding</keyword>
<evidence type="ECO:0000256" key="1">
    <source>
        <dbReference type="ARBA" id="ARBA00001946"/>
    </source>
</evidence>
<evidence type="ECO:0000256" key="5">
    <source>
        <dbReference type="ARBA" id="ARBA00022741"/>
    </source>
</evidence>
<evidence type="ECO:0000259" key="8">
    <source>
        <dbReference type="Pfam" id="PF18765"/>
    </source>
</evidence>
<dbReference type="InterPro" id="IPR041633">
    <property type="entry name" value="Polbeta"/>
</dbReference>
<sequence length="98" mass="10562">MNRATILDCLKRNEAGLTALGLQHVSLFGSVARGDASDASDVDLAVTLDAAAGIDLFRFAALTEQVSRMLDAKVDLVVEPARSARMQAEIDRDRVLVY</sequence>
<protein>
    <recommendedName>
        <fullName evidence="8">Polymerase beta nucleotidyltransferase domain-containing protein</fullName>
    </recommendedName>
</protein>
<keyword evidence="3" id="KW-0548">Nucleotidyltransferase</keyword>
<reference evidence="10" key="1">
    <citation type="journal article" date="2019" name="Int. J. Syst. Evol. Microbiol.">
        <title>The Global Catalogue of Microorganisms (GCM) 10K type strain sequencing project: providing services to taxonomists for standard genome sequencing and annotation.</title>
        <authorList>
            <consortium name="The Broad Institute Genomics Platform"/>
            <consortium name="The Broad Institute Genome Sequencing Center for Infectious Disease"/>
            <person name="Wu L."/>
            <person name="Ma J."/>
        </authorList>
    </citation>
    <scope>NUCLEOTIDE SEQUENCE [LARGE SCALE GENOMIC DNA]</scope>
    <source>
        <strain evidence="10">CGMCC 1.10106</strain>
    </source>
</reference>
<dbReference type="InterPro" id="IPR043519">
    <property type="entry name" value="NT_sf"/>
</dbReference>
<evidence type="ECO:0000256" key="3">
    <source>
        <dbReference type="ARBA" id="ARBA00022695"/>
    </source>
</evidence>
<keyword evidence="2" id="KW-0808">Transferase</keyword>
<dbReference type="EMBL" id="BMDW01000030">
    <property type="protein sequence ID" value="GGA60858.1"/>
    <property type="molecule type" value="Genomic_DNA"/>
</dbReference>
<dbReference type="InterPro" id="IPR052038">
    <property type="entry name" value="Type-VII_TA_antitoxin"/>
</dbReference>
<dbReference type="SUPFAM" id="SSF81301">
    <property type="entry name" value="Nucleotidyltransferase"/>
    <property type="match status" value="1"/>
</dbReference>
<evidence type="ECO:0000256" key="6">
    <source>
        <dbReference type="ARBA" id="ARBA00022840"/>
    </source>
</evidence>
<comment type="cofactor">
    <cofactor evidence="1">
        <name>Mg(2+)</name>
        <dbReference type="ChEBI" id="CHEBI:18420"/>
    </cofactor>
</comment>
<dbReference type="CDD" id="cd05403">
    <property type="entry name" value="NT_KNTase_like"/>
    <property type="match status" value="1"/>
</dbReference>
<keyword evidence="6" id="KW-0067">ATP-binding</keyword>
<dbReference type="Gene3D" id="3.30.460.10">
    <property type="entry name" value="Beta Polymerase, domain 2"/>
    <property type="match status" value="1"/>
</dbReference>
<keyword evidence="7" id="KW-0460">Magnesium</keyword>
<name>A0ABQ1H7K0_9SPHN</name>
<evidence type="ECO:0000256" key="4">
    <source>
        <dbReference type="ARBA" id="ARBA00022723"/>
    </source>
</evidence>